<proteinExistence type="predicted"/>
<dbReference type="Gene3D" id="2.30.40.10">
    <property type="entry name" value="Urease, subunit C, domain 1"/>
    <property type="match status" value="1"/>
</dbReference>
<name>A0ABV5NZD7_9ACTN</name>
<dbReference type="SUPFAM" id="SSF51556">
    <property type="entry name" value="Metallo-dependent hydrolases"/>
    <property type="match status" value="1"/>
</dbReference>
<evidence type="ECO:0000313" key="3">
    <source>
        <dbReference type="Proteomes" id="UP001589568"/>
    </source>
</evidence>
<evidence type="ECO:0000259" key="1">
    <source>
        <dbReference type="Pfam" id="PF01979"/>
    </source>
</evidence>
<protein>
    <submittedName>
        <fullName evidence="2">Amidohydrolase family protein</fullName>
    </submittedName>
</protein>
<dbReference type="InterPro" id="IPR032466">
    <property type="entry name" value="Metal_Hydrolase"/>
</dbReference>
<dbReference type="Gene3D" id="3.20.20.140">
    <property type="entry name" value="Metal-dependent hydrolases"/>
    <property type="match status" value="1"/>
</dbReference>
<dbReference type="SUPFAM" id="SSF51338">
    <property type="entry name" value="Composite domain of metallo-dependent hydrolases"/>
    <property type="match status" value="1"/>
</dbReference>
<dbReference type="InterPro" id="IPR011059">
    <property type="entry name" value="Metal-dep_hydrolase_composite"/>
</dbReference>
<gene>
    <name evidence="2" type="ORF">ACFFR3_39900</name>
</gene>
<dbReference type="CDD" id="cd01299">
    <property type="entry name" value="Met_dep_hydrolase_A"/>
    <property type="match status" value="1"/>
</dbReference>
<sequence length="401" mass="42334">MSLLLRNALLLDVGTGEYAEADLRCADGRIAETGRGLGAPDGTRVIDVAGARVVPGLIDAHVHVTASSADLGSLRSMPPSYVTAHTARIMGDMLSRGFTTVRDASGADFGLADAQAEGLIRGPRLLFCGKGLSQTGGHADFRGRGEHLTDDHPCCAGVGRVADGVDAVRAAARDELRKGAHHIKVMASGGVASPTDRIDSTQYSMDELRAAVEEAEAANRYVAAHAYTARAVNRALEAGVRSIEHGNLIDDSSVELFLRHDAFLVPTLVTYWALKEEGRDFGLPASSWRKVDEVLEAGIVALDRAARGGVRMAYGTDLLGGMHRHQNQEFRLRAEVQSPLDVLRAATTGAAELVGLTGELGTLAVGAHADLLVLDGDPLEDIGVLADPKHIRHVIQSGTVV</sequence>
<dbReference type="PANTHER" id="PTHR43135">
    <property type="entry name" value="ALPHA-D-RIBOSE 1-METHYLPHOSPHONATE 5-TRIPHOSPHATE DIPHOSPHATASE"/>
    <property type="match status" value="1"/>
</dbReference>
<dbReference type="InterPro" id="IPR051781">
    <property type="entry name" value="Metallo-dep_Hydrolase"/>
</dbReference>
<organism evidence="2 3">
    <name type="scientific">Nonomuraea salmonea</name>
    <dbReference type="NCBI Taxonomy" id="46181"/>
    <lineage>
        <taxon>Bacteria</taxon>
        <taxon>Bacillati</taxon>
        <taxon>Actinomycetota</taxon>
        <taxon>Actinomycetes</taxon>
        <taxon>Streptosporangiales</taxon>
        <taxon>Streptosporangiaceae</taxon>
        <taxon>Nonomuraea</taxon>
    </lineage>
</organism>
<dbReference type="EMBL" id="JBHMCF010000042">
    <property type="protein sequence ID" value="MFB9475690.1"/>
    <property type="molecule type" value="Genomic_DNA"/>
</dbReference>
<reference evidence="2 3" key="1">
    <citation type="submission" date="2024-09" db="EMBL/GenBank/DDBJ databases">
        <authorList>
            <person name="Sun Q."/>
            <person name="Mori K."/>
        </authorList>
    </citation>
    <scope>NUCLEOTIDE SEQUENCE [LARGE SCALE GENOMIC DNA]</scope>
    <source>
        <strain evidence="2 3">JCM 3324</strain>
    </source>
</reference>
<feature type="domain" description="Amidohydrolase-related" evidence="1">
    <location>
        <begin position="53"/>
        <end position="401"/>
    </location>
</feature>
<dbReference type="InterPro" id="IPR057744">
    <property type="entry name" value="OTAase-like"/>
</dbReference>
<dbReference type="Proteomes" id="UP001589568">
    <property type="component" value="Unassembled WGS sequence"/>
</dbReference>
<dbReference type="Pfam" id="PF01979">
    <property type="entry name" value="Amidohydro_1"/>
    <property type="match status" value="1"/>
</dbReference>
<evidence type="ECO:0000313" key="2">
    <source>
        <dbReference type="EMBL" id="MFB9475690.1"/>
    </source>
</evidence>
<accession>A0ABV5NZD7</accession>
<comment type="caution">
    <text evidence="2">The sequence shown here is derived from an EMBL/GenBank/DDBJ whole genome shotgun (WGS) entry which is preliminary data.</text>
</comment>
<dbReference type="RefSeq" id="WP_345399908.1">
    <property type="nucleotide sequence ID" value="NZ_BAAAXS010000001.1"/>
</dbReference>
<dbReference type="InterPro" id="IPR006680">
    <property type="entry name" value="Amidohydro-rel"/>
</dbReference>
<keyword evidence="3" id="KW-1185">Reference proteome</keyword>
<dbReference type="PANTHER" id="PTHR43135:SF3">
    <property type="entry name" value="ALPHA-D-RIBOSE 1-METHYLPHOSPHONATE 5-TRIPHOSPHATE DIPHOSPHATASE"/>
    <property type="match status" value="1"/>
</dbReference>